<dbReference type="EMBL" id="BARU01033808">
    <property type="protein sequence ID" value="GAH71644.1"/>
    <property type="molecule type" value="Genomic_DNA"/>
</dbReference>
<gene>
    <name evidence="1" type="ORF">S03H2_53132</name>
</gene>
<name>X1IZY0_9ZZZZ</name>
<comment type="caution">
    <text evidence="1">The sequence shown here is derived from an EMBL/GenBank/DDBJ whole genome shotgun (WGS) entry which is preliminary data.</text>
</comment>
<feature type="non-terminal residue" evidence="1">
    <location>
        <position position="117"/>
    </location>
</feature>
<accession>X1IZY0</accession>
<evidence type="ECO:0000313" key="1">
    <source>
        <dbReference type="EMBL" id="GAH71644.1"/>
    </source>
</evidence>
<organism evidence="1">
    <name type="scientific">marine sediment metagenome</name>
    <dbReference type="NCBI Taxonomy" id="412755"/>
    <lineage>
        <taxon>unclassified sequences</taxon>
        <taxon>metagenomes</taxon>
        <taxon>ecological metagenomes</taxon>
    </lineage>
</organism>
<proteinExistence type="predicted"/>
<dbReference type="AlphaFoldDB" id="X1IZY0"/>
<sequence length="117" mass="12647">MIIGICLVGCARAELMTEVVRLAQEQDAVAWGKAVNALQCRLLPQMQTVEVAEGAKPDDVKVFVTYELRNVGKKPVRFSPFYTPLEDVNGALEVIGPDGTPAPPLLPCSARMAPKPE</sequence>
<protein>
    <submittedName>
        <fullName evidence="1">Uncharacterized protein</fullName>
    </submittedName>
</protein>
<reference evidence="1" key="1">
    <citation type="journal article" date="2014" name="Front. Microbiol.">
        <title>High frequency of phylogenetically diverse reductive dehalogenase-homologous genes in deep subseafloor sedimentary metagenomes.</title>
        <authorList>
            <person name="Kawai M."/>
            <person name="Futagami T."/>
            <person name="Toyoda A."/>
            <person name="Takaki Y."/>
            <person name="Nishi S."/>
            <person name="Hori S."/>
            <person name="Arai W."/>
            <person name="Tsubouchi T."/>
            <person name="Morono Y."/>
            <person name="Uchiyama I."/>
            <person name="Ito T."/>
            <person name="Fujiyama A."/>
            <person name="Inagaki F."/>
            <person name="Takami H."/>
        </authorList>
    </citation>
    <scope>NUCLEOTIDE SEQUENCE</scope>
    <source>
        <strain evidence="1">Expedition CK06-06</strain>
    </source>
</reference>